<gene>
    <name evidence="13" type="ORF">WJX81_001471</name>
</gene>
<feature type="domain" description="P-type" evidence="12">
    <location>
        <begin position="45"/>
        <end position="96"/>
    </location>
</feature>
<dbReference type="InterPro" id="IPR048395">
    <property type="entry name" value="Glyco_hydro_31_C"/>
</dbReference>
<dbReference type="GO" id="GO:0004553">
    <property type="term" value="F:hydrolase activity, hydrolyzing O-glycosyl compounds"/>
    <property type="evidence" value="ECO:0007669"/>
    <property type="project" value="InterPro"/>
</dbReference>
<organism evidence="13 14">
    <name type="scientific">Elliptochloris bilobata</name>
    <dbReference type="NCBI Taxonomy" id="381761"/>
    <lineage>
        <taxon>Eukaryota</taxon>
        <taxon>Viridiplantae</taxon>
        <taxon>Chlorophyta</taxon>
        <taxon>core chlorophytes</taxon>
        <taxon>Trebouxiophyceae</taxon>
        <taxon>Trebouxiophyceae incertae sedis</taxon>
        <taxon>Elliptochloris clade</taxon>
        <taxon>Elliptochloris</taxon>
    </lineage>
</organism>
<dbReference type="CDD" id="cd06602">
    <property type="entry name" value="GH31_MGAM_SI_GAA"/>
    <property type="match status" value="1"/>
</dbReference>
<dbReference type="Proteomes" id="UP001445335">
    <property type="component" value="Unassembled WGS sequence"/>
</dbReference>
<keyword evidence="3 10" id="KW-0378">Hydrolase</keyword>
<dbReference type="GO" id="GO:0005975">
    <property type="term" value="P:carbohydrate metabolic process"/>
    <property type="evidence" value="ECO:0007669"/>
    <property type="project" value="InterPro"/>
</dbReference>
<evidence type="ECO:0000256" key="11">
    <source>
        <dbReference type="SAM" id="SignalP"/>
    </source>
</evidence>
<keyword evidence="11" id="KW-0732">Signal</keyword>
<keyword evidence="4" id="KW-0472">Membrane</keyword>
<name>A0AAW1QL98_9CHLO</name>
<dbReference type="Pfam" id="PF13802">
    <property type="entry name" value="Gal_mutarotas_2"/>
    <property type="match status" value="1"/>
</dbReference>
<dbReference type="SUPFAM" id="SSF74650">
    <property type="entry name" value="Galactose mutarotase-like"/>
    <property type="match status" value="1"/>
</dbReference>
<evidence type="ECO:0000313" key="14">
    <source>
        <dbReference type="Proteomes" id="UP001445335"/>
    </source>
</evidence>
<feature type="signal peptide" evidence="11">
    <location>
        <begin position="1"/>
        <end position="25"/>
    </location>
</feature>
<dbReference type="PROSITE" id="PS00129">
    <property type="entry name" value="GLYCOSYL_HYDROL_F31_1"/>
    <property type="match status" value="1"/>
</dbReference>
<dbReference type="InterPro" id="IPR030458">
    <property type="entry name" value="Glyco_hydro_31_AS"/>
</dbReference>
<dbReference type="SUPFAM" id="SSF51011">
    <property type="entry name" value="Glycosyl hydrolase domain"/>
    <property type="match status" value="1"/>
</dbReference>
<dbReference type="GO" id="GO:0016020">
    <property type="term" value="C:membrane"/>
    <property type="evidence" value="ECO:0007669"/>
    <property type="project" value="UniProtKB-SubCell"/>
</dbReference>
<dbReference type="SMART" id="SM00018">
    <property type="entry name" value="PD"/>
    <property type="match status" value="1"/>
</dbReference>
<keyword evidence="5 9" id="KW-1015">Disulfide bond</keyword>
<dbReference type="PANTHER" id="PTHR22762">
    <property type="entry name" value="ALPHA-GLUCOSIDASE"/>
    <property type="match status" value="1"/>
</dbReference>
<evidence type="ECO:0000256" key="5">
    <source>
        <dbReference type="ARBA" id="ARBA00023157"/>
    </source>
</evidence>
<proteinExistence type="inferred from homology"/>
<dbReference type="Gene3D" id="2.60.40.1180">
    <property type="entry name" value="Golgi alpha-mannosidase II"/>
    <property type="match status" value="2"/>
</dbReference>
<reference evidence="13 14" key="1">
    <citation type="journal article" date="2024" name="Nat. Commun.">
        <title>Phylogenomics reveals the evolutionary origins of lichenization in chlorophyte algae.</title>
        <authorList>
            <person name="Puginier C."/>
            <person name="Libourel C."/>
            <person name="Otte J."/>
            <person name="Skaloud P."/>
            <person name="Haon M."/>
            <person name="Grisel S."/>
            <person name="Petersen M."/>
            <person name="Berrin J.G."/>
            <person name="Delaux P.M."/>
            <person name="Dal Grande F."/>
            <person name="Keller J."/>
        </authorList>
    </citation>
    <scope>NUCLEOTIDE SEQUENCE [LARGE SCALE GENOMIC DNA]</scope>
    <source>
        <strain evidence="13 14">SAG 245.80</strain>
    </source>
</reference>
<dbReference type="InterPro" id="IPR013780">
    <property type="entry name" value="Glyco_hydro_b"/>
</dbReference>
<feature type="chain" id="PRO_5043946026" description="Maltase" evidence="11">
    <location>
        <begin position="26"/>
        <end position="1058"/>
    </location>
</feature>
<dbReference type="CDD" id="cd14752">
    <property type="entry name" value="GH31_N"/>
    <property type="match status" value="1"/>
</dbReference>
<dbReference type="Gene3D" id="3.20.20.80">
    <property type="entry name" value="Glycosidases"/>
    <property type="match status" value="1"/>
</dbReference>
<dbReference type="Pfam" id="PF21365">
    <property type="entry name" value="Glyco_hydro_31_3rd"/>
    <property type="match status" value="1"/>
</dbReference>
<sequence>MARQAAWGCAVLAAVLLSGPGSAEGATLVGGVARAYWGIPPPAERDCEASGPRINCGWNGQTEAQCHARGCCFSPLPNTTGSLGAPLSVPACFLPNNGASAYNLAGGFAPSDNGLVGELRLRGNGSLPELGPNIANLTLMVENISPYILRTKIGAAGRWEVPRSLFNAPNLTVSGGPASYTFNYSAAPFSFAISRSGSNAEPVFNTAGTRLMFKEQYLEFSTVIPKSSALYGLGERTSSTGIELRRDGIPLALWNRDSPAGAPDQNVYGSHPILMEVREDGTAHGIVLMNSNAMDVSLTETRVTWHITGGTIDLYFLMGPTPFDVLDQLTQIIGRPMMPPFWSLGLMNSKYGYGSAEFYYQILEGYANASIPLDTFVSDSQYMDHDQDFTLGATFPMDQMKAFVAMLRRQNQRWVPILDPSIHVNKGYATYDSGIARDVFIKDITGRPYVGQLWPGTSHWPDFMNPVTVKWWGEQIEGVYKDLPMDGIWLDMNEVSNYCTGDVCSDPGGTYPRNDFVCMLNCDMGPDAGRNVTLMANATLPAASIFEPPYAINSGNRQLDLSYKTLPVTASHFDGTLEYNVHNLFSMYEVMATAAALQRLRNRRQFILTRSTFLGSGAYAAHWTGDTNAEWTDMRMSISTILNNGLAGISFSGADICGFMRQADDELCARWVAIGAWYPFARDHHADGWQELFRWARVAEVSRKVLGMRYRAIPYLYTQHFFAHTMGCPVARPLFFSFPADNTTRNISDQWMMGDALLVSPIIYQGTYDRSAYFPRGLWFSPYDGSPAVDATDGGRWVSLNAGVTDDVPLHVLAGNVVPLAKGHHMTTVDVRNSSLVLVVAVPKDNVVAPAARCSGACGAAPQSGVLNACGGMYWDGGEELNIGRALDNYVSFTAQLTWQAQARAYNGALTVGYTGAPGGTPDAGCTSNVAWPVVDDIEVLGVGPVNVSSVTVTGTAPAIAARPGEVRTSSAIAPQPITPANVTYNATTGRLTIWGLGYQLACPNTLSVTWVSGPIANATLNLNTGWLPAVTAGGQIAVGAPWPANASELNPVATSTP</sequence>
<comment type="similarity">
    <text evidence="2 10">Belongs to the glycosyl hydrolase 31 family.</text>
</comment>
<dbReference type="Gene3D" id="4.10.110.10">
    <property type="entry name" value="Spasmolytic Protein, domain 1"/>
    <property type="match status" value="1"/>
</dbReference>
<dbReference type="AlphaFoldDB" id="A0AAW1QL98"/>
<evidence type="ECO:0000256" key="3">
    <source>
        <dbReference type="ARBA" id="ARBA00022801"/>
    </source>
</evidence>
<evidence type="ECO:0000256" key="2">
    <source>
        <dbReference type="ARBA" id="ARBA00007806"/>
    </source>
</evidence>
<keyword evidence="6" id="KW-0325">Glycoprotein</keyword>
<evidence type="ECO:0000256" key="1">
    <source>
        <dbReference type="ARBA" id="ARBA00004370"/>
    </source>
</evidence>
<feature type="disulfide bond" evidence="9">
    <location>
        <begin position="56"/>
        <end position="71"/>
    </location>
</feature>
<dbReference type="InterPro" id="IPR000322">
    <property type="entry name" value="Glyco_hydro_31_TIM"/>
</dbReference>
<dbReference type="CDD" id="cd00111">
    <property type="entry name" value="Trefoil"/>
    <property type="match status" value="1"/>
</dbReference>
<dbReference type="EMBL" id="JALJOU010000089">
    <property type="protein sequence ID" value="KAK9822226.1"/>
    <property type="molecule type" value="Genomic_DNA"/>
</dbReference>
<comment type="caution">
    <text evidence="13">The sequence shown here is derived from an EMBL/GenBank/DDBJ whole genome shotgun (WGS) entry which is preliminary data.</text>
</comment>
<dbReference type="PANTHER" id="PTHR22762:SF133">
    <property type="entry name" value="P-TYPE DOMAIN-CONTAINING PROTEIN"/>
    <property type="match status" value="1"/>
</dbReference>
<evidence type="ECO:0000256" key="10">
    <source>
        <dbReference type="RuleBase" id="RU361185"/>
    </source>
</evidence>
<keyword evidence="7 10" id="KW-0326">Glycosidase</keyword>
<dbReference type="Pfam" id="PF01055">
    <property type="entry name" value="Glyco_hydro_31_2nd"/>
    <property type="match status" value="1"/>
</dbReference>
<evidence type="ECO:0000256" key="6">
    <source>
        <dbReference type="ARBA" id="ARBA00023180"/>
    </source>
</evidence>
<evidence type="ECO:0000313" key="13">
    <source>
        <dbReference type="EMBL" id="KAK9822226.1"/>
    </source>
</evidence>
<dbReference type="SUPFAM" id="SSF57492">
    <property type="entry name" value="Trefoil"/>
    <property type="match status" value="1"/>
</dbReference>
<dbReference type="Gene3D" id="2.60.40.1760">
    <property type="entry name" value="glycosyl hydrolase (family 31)"/>
    <property type="match status" value="1"/>
</dbReference>
<evidence type="ECO:0000256" key="9">
    <source>
        <dbReference type="PROSITE-ProRule" id="PRU00779"/>
    </source>
</evidence>
<dbReference type="InterPro" id="IPR011013">
    <property type="entry name" value="Gal_mutarotase_sf_dom"/>
</dbReference>
<dbReference type="InterPro" id="IPR044913">
    <property type="entry name" value="P_trefoil_dom_sf"/>
</dbReference>
<dbReference type="InterPro" id="IPR000519">
    <property type="entry name" value="P_trefoil_dom"/>
</dbReference>
<dbReference type="PROSITE" id="PS51448">
    <property type="entry name" value="P_TREFOIL_2"/>
    <property type="match status" value="1"/>
</dbReference>
<dbReference type="Pfam" id="PF00088">
    <property type="entry name" value="Trefoil"/>
    <property type="match status" value="1"/>
</dbReference>
<comment type="caution">
    <text evidence="9">Lacks conserved residue(s) required for the propagation of feature annotation.</text>
</comment>
<evidence type="ECO:0000256" key="4">
    <source>
        <dbReference type="ARBA" id="ARBA00023136"/>
    </source>
</evidence>
<keyword evidence="14" id="KW-1185">Reference proteome</keyword>
<accession>A0AAW1QL98</accession>
<protein>
    <recommendedName>
        <fullName evidence="8">Maltase</fullName>
    </recommendedName>
</protein>
<dbReference type="GO" id="GO:0030246">
    <property type="term" value="F:carbohydrate binding"/>
    <property type="evidence" value="ECO:0007669"/>
    <property type="project" value="InterPro"/>
</dbReference>
<comment type="subcellular location">
    <subcellularLocation>
        <location evidence="1">Membrane</location>
    </subcellularLocation>
</comment>
<evidence type="ECO:0000256" key="8">
    <source>
        <dbReference type="ARBA" id="ARBA00041343"/>
    </source>
</evidence>
<dbReference type="SUPFAM" id="SSF51445">
    <property type="entry name" value="(Trans)glycosidases"/>
    <property type="match status" value="1"/>
</dbReference>
<dbReference type="InterPro" id="IPR017853">
    <property type="entry name" value="GH"/>
</dbReference>
<evidence type="ECO:0000256" key="7">
    <source>
        <dbReference type="ARBA" id="ARBA00023295"/>
    </source>
</evidence>
<evidence type="ECO:0000259" key="12">
    <source>
        <dbReference type="PROSITE" id="PS51448"/>
    </source>
</evidence>
<dbReference type="InterPro" id="IPR025887">
    <property type="entry name" value="Glyco_hydro_31_N_dom"/>
</dbReference>